<keyword evidence="5" id="KW-1185">Reference proteome</keyword>
<dbReference type="PANTHER" id="PTHR12184">
    <property type="entry name" value="UBIQUINOL-CYTOCHROME C REDUCTASE COMPLEX ASSEMBLY FACTOR 1 FAMILY MEMBER"/>
    <property type="match status" value="1"/>
</dbReference>
<protein>
    <submittedName>
        <fullName evidence="4">Cbp3p</fullName>
    </submittedName>
</protein>
<proteinExistence type="inferred from homology"/>
<comment type="similarity">
    <text evidence="1">Belongs to the CBP3 family.</text>
</comment>
<gene>
    <name evidence="4" type="primary">CBP3</name>
    <name evidence="4" type="ORF">AWJ20_3943</name>
</gene>
<dbReference type="GO" id="GO:0050821">
    <property type="term" value="P:protein stabilization"/>
    <property type="evidence" value="ECO:0007669"/>
    <property type="project" value="EnsemblFungi"/>
</dbReference>
<sequence length="353" mass="40101">MAGVFVGSLRNAGRLAINNSISARSAGASLRAGVSTISSSHNGRFGIRGYSSTPAEDASKEKGADAVSEPATPTPVTTPPFIAKPGSLKDQILKQYQVVDSTYNVKLPAWQNMLGENLVKTFNLDMDRIRSGPVAGALFKDMCKAQAFYQKEGDKITMTPRAKFYYETLGMPQTFNQWYQVTLLHVWILFVRMRSMPRKYCREYQQKLVNSIFEDIDFRLREEIKINSDRMVNNYKKGFNDQLRGSIFAYDEGFYSDDTVLAGALWRNLFESKKDIDMTHIEQLVHYVRTQLYVLDRMSDLDFAAGRFQFIDPSLRYQPLTEGEDKEIKSIVESNRKESTDAASRSTLSKEGW</sequence>
<dbReference type="OrthoDB" id="10253878at2759"/>
<accession>A0A167C2L6</accession>
<dbReference type="GO" id="GO:0043022">
    <property type="term" value="F:ribosome binding"/>
    <property type="evidence" value="ECO:0007669"/>
    <property type="project" value="EnsemblFungi"/>
</dbReference>
<reference evidence="4 5" key="1">
    <citation type="submission" date="2016-02" db="EMBL/GenBank/DDBJ databases">
        <title>Complete genome sequence and transcriptome regulation of the pentose utilising yeast Sugiyamaella lignohabitans.</title>
        <authorList>
            <person name="Bellasio M."/>
            <person name="Peymann A."/>
            <person name="Valli M."/>
            <person name="Sipitzky M."/>
            <person name="Graf A."/>
            <person name="Sauer M."/>
            <person name="Marx H."/>
            <person name="Mattanovich D."/>
        </authorList>
    </citation>
    <scope>NUCLEOTIDE SEQUENCE [LARGE SCALE GENOMIC DNA]</scope>
    <source>
        <strain evidence="4 5">CBS 10342</strain>
    </source>
</reference>
<dbReference type="InterPro" id="IPR007129">
    <property type="entry name" value="Ubiqinol_cyt_c_chaperone_CPB3"/>
</dbReference>
<evidence type="ECO:0000259" key="3">
    <source>
        <dbReference type="Pfam" id="PF03981"/>
    </source>
</evidence>
<dbReference type="GO" id="GO:0005761">
    <property type="term" value="C:mitochondrial ribosome"/>
    <property type="evidence" value="ECO:0007669"/>
    <property type="project" value="EnsemblFungi"/>
</dbReference>
<dbReference type="KEGG" id="slb:AWJ20_3943"/>
<feature type="region of interest" description="Disordered" evidence="2">
    <location>
        <begin position="331"/>
        <end position="353"/>
    </location>
</feature>
<dbReference type="InterPro" id="IPR021150">
    <property type="entry name" value="Ubiq_cyt_c_chap"/>
</dbReference>
<evidence type="ECO:0000313" key="4">
    <source>
        <dbReference type="EMBL" id="ANB11143.1"/>
    </source>
</evidence>
<dbReference type="EMBL" id="CP014500">
    <property type="protein sequence ID" value="ANB11143.1"/>
    <property type="molecule type" value="Genomic_DNA"/>
</dbReference>
<evidence type="ECO:0000256" key="1">
    <source>
        <dbReference type="ARBA" id="ARBA00006407"/>
    </source>
</evidence>
<name>A0A167C2L6_9ASCO</name>
<dbReference type="Proteomes" id="UP000189580">
    <property type="component" value="Chromosome c"/>
</dbReference>
<feature type="region of interest" description="Disordered" evidence="2">
    <location>
        <begin position="49"/>
        <end position="80"/>
    </location>
</feature>
<dbReference type="GeneID" id="30036020"/>
<dbReference type="GO" id="GO:0061671">
    <property type="term" value="C:Cbp3p-Cbp6 complex"/>
    <property type="evidence" value="ECO:0007669"/>
    <property type="project" value="EnsemblFungi"/>
</dbReference>
<feature type="compositionally biased region" description="Basic and acidic residues" evidence="2">
    <location>
        <begin position="331"/>
        <end position="340"/>
    </location>
</feature>
<dbReference type="GO" id="GO:0003729">
    <property type="term" value="F:mRNA binding"/>
    <property type="evidence" value="ECO:0007669"/>
    <property type="project" value="EnsemblFungi"/>
</dbReference>
<feature type="domain" description="Ubiquinol-cytochrome c chaperone" evidence="3">
    <location>
        <begin position="167"/>
        <end position="310"/>
    </location>
</feature>
<dbReference type="GO" id="GO:0034551">
    <property type="term" value="P:mitochondrial respiratory chain complex III assembly"/>
    <property type="evidence" value="ECO:0007669"/>
    <property type="project" value="EnsemblFungi"/>
</dbReference>
<dbReference type="Pfam" id="PF03981">
    <property type="entry name" value="Ubiq_cyt_C_chap"/>
    <property type="match status" value="1"/>
</dbReference>
<dbReference type="AlphaFoldDB" id="A0A167C2L6"/>
<dbReference type="GO" id="GO:0031966">
    <property type="term" value="C:mitochondrial membrane"/>
    <property type="evidence" value="ECO:0007669"/>
    <property type="project" value="EnsemblFungi"/>
</dbReference>
<evidence type="ECO:0000256" key="2">
    <source>
        <dbReference type="SAM" id="MobiDB-lite"/>
    </source>
</evidence>
<dbReference type="GO" id="GO:0070131">
    <property type="term" value="P:positive regulation of mitochondrial translation"/>
    <property type="evidence" value="ECO:0007669"/>
    <property type="project" value="EnsemblFungi"/>
</dbReference>
<evidence type="ECO:0000313" key="5">
    <source>
        <dbReference type="Proteomes" id="UP000189580"/>
    </source>
</evidence>
<feature type="compositionally biased region" description="Polar residues" evidence="2">
    <location>
        <begin position="341"/>
        <end position="353"/>
    </location>
</feature>
<dbReference type="PANTHER" id="PTHR12184:SF1">
    <property type="entry name" value="UBIQUINOL-CYTOCHROME-C REDUCTASE COMPLEX ASSEMBLY FACTOR 1"/>
    <property type="match status" value="1"/>
</dbReference>
<organism evidence="4 5">
    <name type="scientific">Sugiyamaella lignohabitans</name>
    <dbReference type="NCBI Taxonomy" id="796027"/>
    <lineage>
        <taxon>Eukaryota</taxon>
        <taxon>Fungi</taxon>
        <taxon>Dikarya</taxon>
        <taxon>Ascomycota</taxon>
        <taxon>Saccharomycotina</taxon>
        <taxon>Dipodascomycetes</taxon>
        <taxon>Dipodascales</taxon>
        <taxon>Trichomonascaceae</taxon>
        <taxon>Sugiyamaella</taxon>
    </lineage>
</organism>
<dbReference type="RefSeq" id="XP_018733620.1">
    <property type="nucleotide sequence ID" value="XM_018880984.1"/>
</dbReference>